<accession>A0ABS4CEA2</accession>
<keyword evidence="1" id="KW-1133">Transmembrane helix</keyword>
<evidence type="ECO:0000313" key="2">
    <source>
        <dbReference type="EMBL" id="MBP1044811.1"/>
    </source>
</evidence>
<dbReference type="EMBL" id="JAEDXU010000001">
    <property type="protein sequence ID" value="MBP1044811.1"/>
    <property type="molecule type" value="Genomic_DNA"/>
</dbReference>
<feature type="transmembrane region" description="Helical" evidence="1">
    <location>
        <begin position="46"/>
        <end position="63"/>
    </location>
</feature>
<keyword evidence="1" id="KW-0812">Transmembrane</keyword>
<keyword evidence="3" id="KW-1185">Reference proteome</keyword>
<keyword evidence="1" id="KW-0472">Membrane</keyword>
<reference evidence="2 3" key="1">
    <citation type="submission" date="2020-12" db="EMBL/GenBank/DDBJ databases">
        <title>Vagococcus allomyrinae sp. nov. and Enterococcus lavae sp. nov., isolated from the larvae of Allomyrina dichotoma.</title>
        <authorList>
            <person name="Lee S.D."/>
        </authorList>
    </citation>
    <scope>NUCLEOTIDE SEQUENCE [LARGE SCALE GENOMIC DNA]</scope>
    <source>
        <strain evidence="2 3">BWM-S5</strain>
    </source>
</reference>
<dbReference type="Proteomes" id="UP000673375">
    <property type="component" value="Unassembled WGS sequence"/>
</dbReference>
<evidence type="ECO:0000256" key="1">
    <source>
        <dbReference type="SAM" id="Phobius"/>
    </source>
</evidence>
<organism evidence="2 3">
    <name type="scientific">Enterococcus larvae</name>
    <dbReference type="NCBI Taxonomy" id="2794352"/>
    <lineage>
        <taxon>Bacteria</taxon>
        <taxon>Bacillati</taxon>
        <taxon>Bacillota</taxon>
        <taxon>Bacilli</taxon>
        <taxon>Lactobacillales</taxon>
        <taxon>Enterococcaceae</taxon>
        <taxon>Enterococcus</taxon>
    </lineage>
</organism>
<proteinExistence type="predicted"/>
<protein>
    <recommendedName>
        <fullName evidence="4">DUF3899 domain-containing protein</fullName>
    </recommendedName>
</protein>
<name>A0ABS4CEA2_9ENTE</name>
<evidence type="ECO:0008006" key="4">
    <source>
        <dbReference type="Google" id="ProtNLM"/>
    </source>
</evidence>
<evidence type="ECO:0000313" key="3">
    <source>
        <dbReference type="Proteomes" id="UP000673375"/>
    </source>
</evidence>
<feature type="transmembrane region" description="Helical" evidence="1">
    <location>
        <begin position="12"/>
        <end position="40"/>
    </location>
</feature>
<dbReference type="RefSeq" id="WP_209555610.1">
    <property type="nucleotide sequence ID" value="NZ_JAEDXU010000001.1"/>
</dbReference>
<sequence length="101" mass="12700">MNRRHQQIKRYTMLYWLHFTISLVLLFIFGIVFCFCYFTGFQEKMTLAHLILMMLILMLTIFFRMNAWHYQNFLWKETEITKIRVGRERQQMLRGERQFYE</sequence>
<gene>
    <name evidence="2" type="ORF">I6N96_00860</name>
</gene>
<comment type="caution">
    <text evidence="2">The sequence shown here is derived from an EMBL/GenBank/DDBJ whole genome shotgun (WGS) entry which is preliminary data.</text>
</comment>